<sequence>MKDFKRFGIYSFILSIIGIVFGMKFQYMAYWGSIYTVHVIWFWIGAFLSYGFSLTALFFVFFKAKSIKLSIVVIVMRIFVILITVANILWTTFVIIAGLSGM</sequence>
<keyword evidence="3" id="KW-1185">Reference proteome</keyword>
<evidence type="ECO:0000256" key="1">
    <source>
        <dbReference type="SAM" id="Phobius"/>
    </source>
</evidence>
<evidence type="ECO:0000313" key="2">
    <source>
        <dbReference type="EMBL" id="MFK9093485.1"/>
    </source>
</evidence>
<comment type="caution">
    <text evidence="2">The sequence shown here is derived from an EMBL/GenBank/DDBJ whole genome shotgun (WGS) entry which is preliminary data.</text>
</comment>
<accession>A0ABW8RJ36</accession>
<feature type="transmembrane region" description="Helical" evidence="1">
    <location>
        <begin position="40"/>
        <end position="62"/>
    </location>
</feature>
<protein>
    <recommendedName>
        <fullName evidence="4">DUF3902 family protein</fullName>
    </recommendedName>
</protein>
<feature type="transmembrane region" description="Helical" evidence="1">
    <location>
        <begin position="74"/>
        <end position="99"/>
    </location>
</feature>
<name>A0ABW8RJ36_9BACI</name>
<reference evidence="2 3" key="1">
    <citation type="submission" date="2024-11" db="EMBL/GenBank/DDBJ databases">
        <authorList>
            <person name="Lucas J.A."/>
        </authorList>
    </citation>
    <scope>NUCLEOTIDE SEQUENCE [LARGE SCALE GENOMIC DNA]</scope>
    <source>
        <strain evidence="2 3">Z 5.4</strain>
    </source>
</reference>
<proteinExistence type="predicted"/>
<evidence type="ECO:0000313" key="3">
    <source>
        <dbReference type="Proteomes" id="UP001623041"/>
    </source>
</evidence>
<organism evidence="2 3">
    <name type="scientific">Bacillus salipaludis</name>
    <dbReference type="NCBI Taxonomy" id="2547811"/>
    <lineage>
        <taxon>Bacteria</taxon>
        <taxon>Bacillati</taxon>
        <taxon>Bacillota</taxon>
        <taxon>Bacilli</taxon>
        <taxon>Bacillales</taxon>
        <taxon>Bacillaceae</taxon>
        <taxon>Bacillus</taxon>
    </lineage>
</organism>
<dbReference type="RefSeq" id="WP_406581998.1">
    <property type="nucleotide sequence ID" value="NZ_JBJHQH010000015.1"/>
</dbReference>
<keyword evidence="1" id="KW-0472">Membrane</keyword>
<gene>
    <name evidence="2" type="ORF">ACJEBI_18630</name>
</gene>
<feature type="transmembrane region" description="Helical" evidence="1">
    <location>
        <begin position="7"/>
        <end position="28"/>
    </location>
</feature>
<dbReference type="EMBL" id="JBJHQH010000015">
    <property type="protein sequence ID" value="MFK9093485.1"/>
    <property type="molecule type" value="Genomic_DNA"/>
</dbReference>
<evidence type="ECO:0008006" key="4">
    <source>
        <dbReference type="Google" id="ProtNLM"/>
    </source>
</evidence>
<keyword evidence="1" id="KW-1133">Transmembrane helix</keyword>
<keyword evidence="1" id="KW-0812">Transmembrane</keyword>
<dbReference type="Proteomes" id="UP001623041">
    <property type="component" value="Unassembled WGS sequence"/>
</dbReference>